<dbReference type="EMBL" id="LT853699">
    <property type="protein sequence ID" value="SMQ53659.1"/>
    <property type="molecule type" value="Genomic_DNA"/>
</dbReference>
<keyword evidence="1" id="KW-0472">Membrane</keyword>
<dbReference type="PANTHER" id="PTHR43606">
    <property type="entry name" value="PHOSPHATASE, PUTATIVE (AFU_ORTHOLOGUE AFUA_6G08710)-RELATED"/>
    <property type="match status" value="1"/>
</dbReference>
<evidence type="ECO:0000256" key="1">
    <source>
        <dbReference type="SAM" id="Phobius"/>
    </source>
</evidence>
<dbReference type="InterPro" id="IPR038607">
    <property type="entry name" value="PhoD-like_sf"/>
</dbReference>
<feature type="domain" description="PhoD-like phosphatase metallophosphatase" evidence="2">
    <location>
        <begin position="307"/>
        <end position="545"/>
    </location>
</feature>
<dbReference type="InterPro" id="IPR029052">
    <property type="entry name" value="Metallo-depent_PP-like"/>
</dbReference>
<dbReference type="STRING" id="1276538.A0A1X7S201"/>
<dbReference type="Proteomes" id="UP000215127">
    <property type="component" value="Chromosome 8"/>
</dbReference>
<feature type="transmembrane region" description="Helical" evidence="1">
    <location>
        <begin position="42"/>
        <end position="59"/>
    </location>
</feature>
<proteinExistence type="predicted"/>
<name>A0A1X7S201_ZYMT9</name>
<evidence type="ECO:0000259" key="2">
    <source>
        <dbReference type="Pfam" id="PF09423"/>
    </source>
</evidence>
<keyword evidence="4" id="KW-1185">Reference proteome</keyword>
<dbReference type="AlphaFoldDB" id="A0A1X7S201"/>
<keyword evidence="1" id="KW-1133">Transmembrane helix</keyword>
<organism evidence="3 4">
    <name type="scientific">Zymoseptoria tritici (strain ST99CH_3D7)</name>
    <dbReference type="NCBI Taxonomy" id="1276538"/>
    <lineage>
        <taxon>Eukaryota</taxon>
        <taxon>Fungi</taxon>
        <taxon>Dikarya</taxon>
        <taxon>Ascomycota</taxon>
        <taxon>Pezizomycotina</taxon>
        <taxon>Dothideomycetes</taxon>
        <taxon>Dothideomycetidae</taxon>
        <taxon>Mycosphaerellales</taxon>
        <taxon>Mycosphaerellaceae</taxon>
        <taxon>Zymoseptoria</taxon>
    </lineage>
</organism>
<feature type="transmembrane region" description="Helical" evidence="1">
    <location>
        <begin position="132"/>
        <end position="154"/>
    </location>
</feature>
<accession>A0A1X7S201</accession>
<evidence type="ECO:0000313" key="4">
    <source>
        <dbReference type="Proteomes" id="UP000215127"/>
    </source>
</evidence>
<dbReference type="Gene3D" id="3.60.21.70">
    <property type="entry name" value="PhoD-like phosphatase"/>
    <property type="match status" value="1"/>
</dbReference>
<evidence type="ECO:0000313" key="3">
    <source>
        <dbReference type="EMBL" id="SMQ53659.1"/>
    </source>
</evidence>
<dbReference type="CDD" id="cd07389">
    <property type="entry name" value="MPP_PhoD"/>
    <property type="match status" value="1"/>
</dbReference>
<keyword evidence="1" id="KW-0812">Transmembrane</keyword>
<gene>
    <name evidence="3" type="ORF">ZT3D7_G8813</name>
</gene>
<dbReference type="InterPro" id="IPR018946">
    <property type="entry name" value="PhoD-like_MPP"/>
</dbReference>
<dbReference type="PANTHER" id="PTHR43606:SF2">
    <property type="entry name" value="ALKALINE PHOSPHATASE FAMILY PROTEIN (AFU_ORTHOLOGUE AFUA_5G03860)"/>
    <property type="match status" value="1"/>
</dbReference>
<dbReference type="Pfam" id="PF09423">
    <property type="entry name" value="PhoD"/>
    <property type="match status" value="1"/>
</dbReference>
<sequence length="657" mass="73382">MSNMASNPLLNAAQWSGATSSLLLRLSAFIFLRWIPGHPFPPIVYSLFAVYIPAFYYALTHTSPFNIISDRVYVTERDTSARDLQDVDPRYVDEPGMDAGKELVVEEEIEVEEKDAHAILTLLTGLPSPTSLFWSAITFFINAALVAMVVDLVWRAHFFHPAHDLSMARVGYVSHDTANILVREPDVSQLPVFASYRSVETPSHLDDSWKSAGSISDLSNLTDFTSTFKLTKLKPDTRYEYSISTNHFGTFTTPPLPGHISDRPEKSNTFTFLHSSCIKPNFPYTPFSHPLSIRGLKHLSALLPTLSAQFMLFLGDFIYIDVPHRKGSTPSHYRQEYRQVYASPDWPAATQNLPWLHVYDDHEIANDWDQSTSEPFHAANDPYALYHTSVNPPPHRPGGDNSYFSFIQGPASFFLADTRRYRTPSSPSGNCTLLGEPQLTDLLAWLAAPTPPGVRWKFFITSVPFTRNWRFGTEDTWGGYLSERRRILEAMWDVGEKGGVGVVILSGDRHEFAATSFPPPPGGKWGQEARVVEFSVSPLSMFYLPVRTYSETPLSFLPSFLSSKSGSPMSSTGVEGEDDYETDICLKYLPDGNSKFSAVSLEAPGPDGAGREGEGQAVLRYRLFVEGKETWRYTLTTPEGGQGHVKGRGRAWDAVWG</sequence>
<protein>
    <recommendedName>
        <fullName evidence="2">PhoD-like phosphatase metallophosphatase domain-containing protein</fullName>
    </recommendedName>
</protein>
<reference evidence="3 4" key="1">
    <citation type="submission" date="2016-06" db="EMBL/GenBank/DDBJ databases">
        <authorList>
            <person name="Kjaerup R.B."/>
            <person name="Dalgaard T.S."/>
            <person name="Juul-Madsen H.R."/>
        </authorList>
    </citation>
    <scope>NUCLEOTIDE SEQUENCE [LARGE SCALE GENOMIC DNA]</scope>
</reference>
<dbReference type="SUPFAM" id="SSF56300">
    <property type="entry name" value="Metallo-dependent phosphatases"/>
    <property type="match status" value="1"/>
</dbReference>
<dbReference type="InterPro" id="IPR052900">
    <property type="entry name" value="Phospholipid_Metab_Enz"/>
</dbReference>
<feature type="transmembrane region" description="Helical" evidence="1">
    <location>
        <begin position="12"/>
        <end position="35"/>
    </location>
</feature>